<gene>
    <name evidence="4" type="ORF">G6034_03955</name>
</gene>
<accession>A0A7Y7LYJ5</accession>
<feature type="domain" description="HNH nuclease" evidence="3">
    <location>
        <begin position="507"/>
        <end position="557"/>
    </location>
</feature>
<dbReference type="SMART" id="SM00507">
    <property type="entry name" value="HNHc"/>
    <property type="match status" value="1"/>
</dbReference>
<organism evidence="4 5">
    <name type="scientific">Arthrobacter wenxiniae</name>
    <dbReference type="NCBI Taxonomy" id="2713570"/>
    <lineage>
        <taxon>Bacteria</taxon>
        <taxon>Bacillati</taxon>
        <taxon>Actinomycetota</taxon>
        <taxon>Actinomycetes</taxon>
        <taxon>Micrococcales</taxon>
        <taxon>Micrococcaceae</taxon>
        <taxon>Arthrobacter</taxon>
    </lineage>
</organism>
<sequence>MLAQLDAALAHELARRALERAGDAAARLDHGIRAGQAAEALARMAACAGAGKAAATKAGDLASEATSVVTAFGGSVGPEGFDPAVVDKVSGPALVDLISGLEQAKNALAAAQIKAEALFAAHQRLEQARAGVPKDKLGNGVGTQIGLARHESAHRGRQLAELATIVVRELPHTMDAMTAGIIGEDRARVIAAETVFLSAEHRAEVDSLISGDQEKLAGMGSRELATASRSAAYRLDPEAFVKRRDKAVTDRYVSLRPAADGMTLLTALIPLRHGVTIINTLTQVADSAVAASDGRGRGQLMADALIHRLTQHAPCDKGAGTTGDHRGPDLGHATAGPVGAGDATSLVAGGKTSKMGSAGDSGQSDVARPRNPGLCTIVAEPDIMIELVMTDRALFDGANDPAIIVGYEPIPAPEARAMVLGLGLGLGLGPDLGPEPGSPRLEPRGPAAGSEGGSASGGSGSTGQSQTVEKPGRSGFSPRLWLRRLFTHPDSGALLTMDSRSRIFPDGMKEFLRIQYQRCANPYCGAPIRHYDHIKSWAAGGATSIANGRGLCAACNQERESPGWSAEPGGAPPSRLRPPAGETNVVGTDGPGLPRTVTTTPTGHHYAAVAPPLPGSTLRRQRRRR</sequence>
<evidence type="ECO:0000259" key="3">
    <source>
        <dbReference type="SMART" id="SM00507"/>
    </source>
</evidence>
<dbReference type="RefSeq" id="WP_176633796.1">
    <property type="nucleotide sequence ID" value="NZ_JAAMFM010000003.1"/>
</dbReference>
<dbReference type="Proteomes" id="UP000543556">
    <property type="component" value="Unassembled WGS sequence"/>
</dbReference>
<comment type="caution">
    <text evidence="4">The sequence shown here is derived from an EMBL/GenBank/DDBJ whole genome shotgun (WGS) entry which is preliminary data.</text>
</comment>
<protein>
    <submittedName>
        <fullName evidence="4">DUF222 domain-containing protein</fullName>
    </submittedName>
</protein>
<dbReference type="GO" id="GO:0004519">
    <property type="term" value="F:endonuclease activity"/>
    <property type="evidence" value="ECO:0007669"/>
    <property type="project" value="InterPro"/>
</dbReference>
<name>A0A7Y7LYJ5_9MICC</name>
<feature type="region of interest" description="Disordered" evidence="2">
    <location>
        <begin position="314"/>
        <end position="373"/>
    </location>
</feature>
<feature type="region of interest" description="Disordered" evidence="2">
    <location>
        <begin position="430"/>
        <end position="476"/>
    </location>
</feature>
<feature type="coiled-coil region" evidence="1">
    <location>
        <begin position="101"/>
        <end position="128"/>
    </location>
</feature>
<feature type="compositionally biased region" description="Gly residues" evidence="2">
    <location>
        <begin position="450"/>
        <end position="461"/>
    </location>
</feature>
<dbReference type="Pfam" id="PF01844">
    <property type="entry name" value="HNH"/>
    <property type="match status" value="1"/>
</dbReference>
<dbReference type="AlphaFoldDB" id="A0A7Y7LYJ5"/>
<proteinExistence type="predicted"/>
<dbReference type="Gene3D" id="1.10.30.50">
    <property type="match status" value="1"/>
</dbReference>
<evidence type="ECO:0000313" key="5">
    <source>
        <dbReference type="Proteomes" id="UP000543556"/>
    </source>
</evidence>
<dbReference type="CDD" id="cd00085">
    <property type="entry name" value="HNHc"/>
    <property type="match status" value="1"/>
</dbReference>
<evidence type="ECO:0000313" key="4">
    <source>
        <dbReference type="EMBL" id="NVM94074.1"/>
    </source>
</evidence>
<dbReference type="InterPro" id="IPR002711">
    <property type="entry name" value="HNH"/>
</dbReference>
<keyword evidence="1" id="KW-0175">Coiled coil</keyword>
<reference evidence="4 5" key="1">
    <citation type="submission" date="2020-02" db="EMBL/GenBank/DDBJ databases">
        <title>Genome sequence of strain AETb3-4.</title>
        <authorList>
            <person name="Gao J."/>
            <person name="Zhang X."/>
        </authorList>
    </citation>
    <scope>NUCLEOTIDE SEQUENCE [LARGE SCALE GENOMIC DNA]</scope>
    <source>
        <strain evidence="4 5">AETb3-4</strain>
    </source>
</reference>
<feature type="region of interest" description="Disordered" evidence="2">
    <location>
        <begin position="560"/>
        <end position="625"/>
    </location>
</feature>
<evidence type="ECO:0000256" key="2">
    <source>
        <dbReference type="SAM" id="MobiDB-lite"/>
    </source>
</evidence>
<dbReference type="GO" id="GO:0003676">
    <property type="term" value="F:nucleic acid binding"/>
    <property type="evidence" value="ECO:0007669"/>
    <property type="project" value="InterPro"/>
</dbReference>
<dbReference type="GO" id="GO:0008270">
    <property type="term" value="F:zinc ion binding"/>
    <property type="evidence" value="ECO:0007669"/>
    <property type="project" value="InterPro"/>
</dbReference>
<keyword evidence="5" id="KW-1185">Reference proteome</keyword>
<dbReference type="InterPro" id="IPR003615">
    <property type="entry name" value="HNH_nuc"/>
</dbReference>
<evidence type="ECO:0000256" key="1">
    <source>
        <dbReference type="SAM" id="Coils"/>
    </source>
</evidence>
<dbReference type="EMBL" id="JAAMFM010000003">
    <property type="protein sequence ID" value="NVM94074.1"/>
    <property type="molecule type" value="Genomic_DNA"/>
</dbReference>